<evidence type="ECO:0000256" key="7">
    <source>
        <dbReference type="HAMAP-Rule" id="MF_02065"/>
    </source>
</evidence>
<comment type="similarity">
    <text evidence="7">Belongs to the transglycosylase MltG family.</text>
</comment>
<dbReference type="GO" id="GO:0009252">
    <property type="term" value="P:peptidoglycan biosynthetic process"/>
    <property type="evidence" value="ECO:0007669"/>
    <property type="project" value="UniProtKB-UniRule"/>
</dbReference>
<evidence type="ECO:0000313" key="10">
    <source>
        <dbReference type="Proteomes" id="UP000462760"/>
    </source>
</evidence>
<dbReference type="InterPro" id="IPR003770">
    <property type="entry name" value="MLTG-like"/>
</dbReference>
<dbReference type="AlphaFoldDB" id="A0A844FFN4"/>
<dbReference type="RefSeq" id="WP_154483370.1">
    <property type="nucleotide sequence ID" value="NZ_JBCLQA010000025.1"/>
</dbReference>
<dbReference type="EC" id="4.2.2.29" evidence="7"/>
<dbReference type="OrthoDB" id="9814591at2"/>
<name>A0A844FFN4_9FIRM</name>
<comment type="function">
    <text evidence="7">Functions as a peptidoglycan terminase that cleaves nascent peptidoglycan strands endolytically to terminate their elongation.</text>
</comment>
<keyword evidence="1 7" id="KW-1003">Cell membrane</keyword>
<evidence type="ECO:0000256" key="4">
    <source>
        <dbReference type="ARBA" id="ARBA00023136"/>
    </source>
</evidence>
<sequence length="360" mass="40729">MSKYIKGGDFVAESLKNKNRKKNTNKRLIIYSIIIILCLVTMKIFYDKASGPVSLYNPKDIDIEIPSGSSTTKIANILKENGLINNKLVFKCKVKIEKLDGKLKAGNYIFSTGMNLDEILSKLSSGGKDGNVVKVTIPEGFELKQIAYRLDELGLVDEKKFLEVSKDISKFSDKYTFLNTIPKDYNLEGYLFPDTYEIDINASEEEIIEIMLSRFEQFYESDLKNKAEKSGLDLNKIITLASIVEREARVDKERSIIAGVIYNRLKIDMPLQVDATVQYALGERKERLLYKDLKIESPYNTYLHKGLPPAPIASPGAKSLIAAVNPSDVDYLYYVLKNDGSGEHIFTKTYEEHLEAQSKK</sequence>
<dbReference type="EMBL" id="VULR01000004">
    <property type="protein sequence ID" value="MSS42843.1"/>
    <property type="molecule type" value="Genomic_DNA"/>
</dbReference>
<keyword evidence="3 7" id="KW-1133">Transmembrane helix</keyword>
<dbReference type="Proteomes" id="UP000462760">
    <property type="component" value="Unassembled WGS sequence"/>
</dbReference>
<evidence type="ECO:0000313" key="9">
    <source>
        <dbReference type="EMBL" id="MSS42843.1"/>
    </source>
</evidence>
<dbReference type="PANTHER" id="PTHR30518:SF2">
    <property type="entry name" value="ENDOLYTIC MUREIN TRANSGLYCOSYLASE"/>
    <property type="match status" value="1"/>
</dbReference>
<dbReference type="CDD" id="cd08010">
    <property type="entry name" value="MltG_like"/>
    <property type="match status" value="1"/>
</dbReference>
<protein>
    <recommendedName>
        <fullName evidence="7">Endolytic murein transglycosylase</fullName>
        <ecNumber evidence="7">4.2.2.29</ecNumber>
    </recommendedName>
    <alternativeName>
        <fullName evidence="7">Peptidoglycan lytic transglycosylase</fullName>
    </alternativeName>
    <alternativeName>
        <fullName evidence="7">Peptidoglycan polymerization terminase</fullName>
    </alternativeName>
</protein>
<feature type="transmembrane region" description="Helical" evidence="7">
    <location>
        <begin position="28"/>
        <end position="46"/>
    </location>
</feature>
<reference evidence="9 10" key="1">
    <citation type="submission" date="2019-08" db="EMBL/GenBank/DDBJ databases">
        <title>In-depth cultivation of the pig gut microbiome towards novel bacterial diversity and tailored functional studies.</title>
        <authorList>
            <person name="Wylensek D."/>
            <person name="Hitch T.C.A."/>
            <person name="Clavel T."/>
        </authorList>
    </citation>
    <scope>NUCLEOTIDE SEQUENCE [LARGE SCALE GENOMIC DNA]</scope>
    <source>
        <strain evidence="9 10">Med78-601-WT-4W-RMD-3</strain>
    </source>
</reference>
<evidence type="ECO:0000313" key="8">
    <source>
        <dbReference type="EMBL" id="MCG4564201.1"/>
    </source>
</evidence>
<keyword evidence="4 7" id="KW-0472">Membrane</keyword>
<dbReference type="NCBIfam" id="TIGR00247">
    <property type="entry name" value="endolytic transglycosylase MltG"/>
    <property type="match status" value="1"/>
</dbReference>
<proteinExistence type="inferred from homology"/>
<dbReference type="GO" id="GO:0005886">
    <property type="term" value="C:plasma membrane"/>
    <property type="evidence" value="ECO:0007669"/>
    <property type="project" value="UniProtKB-SubCell"/>
</dbReference>
<evidence type="ECO:0000256" key="6">
    <source>
        <dbReference type="ARBA" id="ARBA00023316"/>
    </source>
</evidence>
<dbReference type="Gene3D" id="3.30.160.60">
    <property type="entry name" value="Classic Zinc Finger"/>
    <property type="match status" value="1"/>
</dbReference>
<evidence type="ECO:0000256" key="5">
    <source>
        <dbReference type="ARBA" id="ARBA00023239"/>
    </source>
</evidence>
<organism evidence="9 10">
    <name type="scientific">Anaerosalibacter bizertensis</name>
    <dbReference type="NCBI Taxonomy" id="932217"/>
    <lineage>
        <taxon>Bacteria</taxon>
        <taxon>Bacillati</taxon>
        <taxon>Bacillota</taxon>
        <taxon>Tissierellia</taxon>
        <taxon>Tissierellales</taxon>
        <taxon>Sporanaerobacteraceae</taxon>
        <taxon>Anaerosalibacter</taxon>
    </lineage>
</organism>
<comment type="caution">
    <text evidence="9">The sequence shown here is derived from an EMBL/GenBank/DDBJ whole genome shotgun (WGS) entry which is preliminary data.</text>
</comment>
<keyword evidence="6 7" id="KW-0961">Cell wall biogenesis/degradation</keyword>
<comment type="subcellular location">
    <subcellularLocation>
        <location evidence="7">Cell membrane</location>
        <topology evidence="7">Single-pass membrane protein</topology>
    </subcellularLocation>
</comment>
<dbReference type="GO" id="GO:0008932">
    <property type="term" value="F:lytic endotransglycosylase activity"/>
    <property type="evidence" value="ECO:0007669"/>
    <property type="project" value="UniProtKB-UniRule"/>
</dbReference>
<evidence type="ECO:0000256" key="2">
    <source>
        <dbReference type="ARBA" id="ARBA00022692"/>
    </source>
</evidence>
<dbReference type="HAMAP" id="MF_02065">
    <property type="entry name" value="MltG"/>
    <property type="match status" value="1"/>
</dbReference>
<dbReference type="PANTHER" id="PTHR30518">
    <property type="entry name" value="ENDOLYTIC MUREIN TRANSGLYCOSYLASE"/>
    <property type="match status" value="1"/>
</dbReference>
<evidence type="ECO:0000313" key="11">
    <source>
        <dbReference type="Proteomes" id="UP001108123"/>
    </source>
</evidence>
<evidence type="ECO:0000256" key="3">
    <source>
        <dbReference type="ARBA" id="ARBA00022989"/>
    </source>
</evidence>
<gene>
    <name evidence="7 9" type="primary">mltG</name>
    <name evidence="9" type="ORF">FYJ27_03725</name>
    <name evidence="8" type="ORF">L0P62_01955</name>
</gene>
<keyword evidence="5 7" id="KW-0456">Lyase</keyword>
<dbReference type="Proteomes" id="UP001108123">
    <property type="component" value="Unassembled WGS sequence"/>
</dbReference>
<evidence type="ECO:0000256" key="1">
    <source>
        <dbReference type="ARBA" id="ARBA00022475"/>
    </source>
</evidence>
<feature type="site" description="Important for catalytic activity" evidence="7">
    <location>
        <position position="247"/>
    </location>
</feature>
<keyword evidence="2 7" id="KW-0812">Transmembrane</keyword>
<keyword evidence="11" id="KW-1185">Reference proteome</keyword>
<dbReference type="Pfam" id="PF02618">
    <property type="entry name" value="YceG"/>
    <property type="match status" value="1"/>
</dbReference>
<accession>A0A844FFN4</accession>
<dbReference type="Gene3D" id="3.30.1490.480">
    <property type="entry name" value="Endolytic murein transglycosylase"/>
    <property type="match status" value="2"/>
</dbReference>
<dbReference type="GO" id="GO:0071555">
    <property type="term" value="P:cell wall organization"/>
    <property type="evidence" value="ECO:0007669"/>
    <property type="project" value="UniProtKB-KW"/>
</dbReference>
<reference evidence="8" key="2">
    <citation type="submission" date="2022-01" db="EMBL/GenBank/DDBJ databases">
        <title>Collection of gut derived symbiotic bacterial strains cultured from healthy donors.</title>
        <authorList>
            <person name="Lin H."/>
            <person name="Kohout C."/>
            <person name="Waligurski E."/>
            <person name="Pamer E.G."/>
        </authorList>
    </citation>
    <scope>NUCLEOTIDE SEQUENCE</scope>
    <source>
        <strain evidence="8">MSK.14.39</strain>
    </source>
</reference>
<comment type="catalytic activity">
    <reaction evidence="7">
        <text>a peptidoglycan chain = a peptidoglycan chain with N-acetyl-1,6-anhydromuramyl-[peptide] at the reducing end + a peptidoglycan chain with N-acetylglucosamine at the non-reducing end.</text>
        <dbReference type="EC" id="4.2.2.29"/>
    </reaction>
</comment>
<dbReference type="EMBL" id="JAKNID010000004">
    <property type="protein sequence ID" value="MCG4564201.1"/>
    <property type="molecule type" value="Genomic_DNA"/>
</dbReference>